<evidence type="ECO:0000313" key="3">
    <source>
        <dbReference type="EMBL" id="SHJ58217.1"/>
    </source>
</evidence>
<evidence type="ECO:0000259" key="2">
    <source>
        <dbReference type="SMART" id="SM00899"/>
    </source>
</evidence>
<sequence length="74" mass="8264">MEGSMLLSEVPLGQSCQVVESRLLRLLDLGFCEESQVVPLYTCPWGGTRLYHVKQTRIALRDSDAAQIQVKAVE</sequence>
<dbReference type="Gene3D" id="2.30.30.90">
    <property type="match status" value="1"/>
</dbReference>
<gene>
    <name evidence="3" type="ORF">SAMN02745138_00159</name>
</gene>
<name>A0A1M6KH36_9FIRM</name>
<protein>
    <submittedName>
        <fullName evidence="3">Fe2+ transport system protein FeoA</fullName>
    </submittedName>
</protein>
<dbReference type="SUPFAM" id="SSF50037">
    <property type="entry name" value="C-terminal domain of transcriptional repressors"/>
    <property type="match status" value="1"/>
</dbReference>
<evidence type="ECO:0000256" key="1">
    <source>
        <dbReference type="ARBA" id="ARBA00023004"/>
    </source>
</evidence>
<reference evidence="3 4" key="1">
    <citation type="submission" date="2016-11" db="EMBL/GenBank/DDBJ databases">
        <authorList>
            <person name="Jaros S."/>
            <person name="Januszkiewicz K."/>
            <person name="Wedrychowicz H."/>
        </authorList>
    </citation>
    <scope>NUCLEOTIDE SEQUENCE [LARGE SCALE GENOMIC DNA]</scope>
    <source>
        <strain evidence="3 4">DSM 14214</strain>
    </source>
</reference>
<accession>A0A1M6KH36</accession>
<dbReference type="EMBL" id="FRAH01000003">
    <property type="protein sequence ID" value="SHJ58217.1"/>
    <property type="molecule type" value="Genomic_DNA"/>
</dbReference>
<dbReference type="SMART" id="SM00899">
    <property type="entry name" value="FeoA"/>
    <property type="match status" value="1"/>
</dbReference>
<dbReference type="InterPro" id="IPR008988">
    <property type="entry name" value="Transcriptional_repressor_C"/>
</dbReference>
<dbReference type="InterPro" id="IPR038157">
    <property type="entry name" value="FeoA_core_dom"/>
</dbReference>
<keyword evidence="1" id="KW-0408">Iron</keyword>
<proteinExistence type="predicted"/>
<dbReference type="InterPro" id="IPR007167">
    <property type="entry name" value="Fe-transptr_FeoA-like"/>
</dbReference>
<dbReference type="Proteomes" id="UP000183975">
    <property type="component" value="Unassembled WGS sequence"/>
</dbReference>
<dbReference type="AlphaFoldDB" id="A0A1M6KH36"/>
<dbReference type="RefSeq" id="WP_022254186.1">
    <property type="nucleotide sequence ID" value="NZ_FRAH01000003.1"/>
</dbReference>
<keyword evidence="4" id="KW-1185">Reference proteome</keyword>
<dbReference type="OrthoDB" id="2086488at2"/>
<feature type="domain" description="Ferrous iron transporter FeoA-like" evidence="2">
    <location>
        <begin position="5"/>
        <end position="72"/>
    </location>
</feature>
<dbReference type="Pfam" id="PF04023">
    <property type="entry name" value="FeoA"/>
    <property type="match status" value="1"/>
</dbReference>
<organism evidence="3 4">
    <name type="scientific">Anaerotignum lactatifermentans DSM 14214</name>
    <dbReference type="NCBI Taxonomy" id="1121323"/>
    <lineage>
        <taxon>Bacteria</taxon>
        <taxon>Bacillati</taxon>
        <taxon>Bacillota</taxon>
        <taxon>Clostridia</taxon>
        <taxon>Lachnospirales</taxon>
        <taxon>Anaerotignaceae</taxon>
        <taxon>Anaerotignum</taxon>
    </lineage>
</organism>
<evidence type="ECO:0000313" key="4">
    <source>
        <dbReference type="Proteomes" id="UP000183975"/>
    </source>
</evidence>
<dbReference type="GO" id="GO:0046914">
    <property type="term" value="F:transition metal ion binding"/>
    <property type="evidence" value="ECO:0007669"/>
    <property type="project" value="InterPro"/>
</dbReference>